<organism evidence="1 2">
    <name type="scientific">Paraburkholderia humisilvae</name>
    <dbReference type="NCBI Taxonomy" id="627669"/>
    <lineage>
        <taxon>Bacteria</taxon>
        <taxon>Pseudomonadati</taxon>
        <taxon>Pseudomonadota</taxon>
        <taxon>Betaproteobacteria</taxon>
        <taxon>Burkholderiales</taxon>
        <taxon>Burkholderiaceae</taxon>
        <taxon>Paraburkholderia</taxon>
    </lineage>
</organism>
<reference evidence="1 2" key="1">
    <citation type="submission" date="2020-04" db="EMBL/GenBank/DDBJ databases">
        <authorList>
            <person name="De Canck E."/>
        </authorList>
    </citation>
    <scope>NUCLEOTIDE SEQUENCE [LARGE SCALE GENOMIC DNA]</scope>
    <source>
        <strain evidence="1 2">LMG 29542</strain>
    </source>
</reference>
<name>A0A6J5DK01_9BURK</name>
<dbReference type="EMBL" id="CADIKH010000009">
    <property type="protein sequence ID" value="CAB3754408.1"/>
    <property type="molecule type" value="Genomic_DNA"/>
</dbReference>
<accession>A0A6J5DK01</accession>
<evidence type="ECO:0000313" key="2">
    <source>
        <dbReference type="Proteomes" id="UP000494363"/>
    </source>
</evidence>
<protein>
    <submittedName>
        <fullName evidence="1">Uncharacterized protein</fullName>
    </submittedName>
</protein>
<proteinExistence type="predicted"/>
<dbReference type="AlphaFoldDB" id="A0A6J5DK01"/>
<evidence type="ECO:0000313" key="1">
    <source>
        <dbReference type="EMBL" id="CAB3754408.1"/>
    </source>
</evidence>
<sequence>MKAPAGSVHSDVAIRFGTVYSVESAGATTSSSYA</sequence>
<keyword evidence="2" id="KW-1185">Reference proteome</keyword>
<gene>
    <name evidence="1" type="ORF">LMG29542_02343</name>
</gene>
<dbReference type="Proteomes" id="UP000494363">
    <property type="component" value="Unassembled WGS sequence"/>
</dbReference>